<reference evidence="1 2" key="1">
    <citation type="journal article" date="2022" name="DNA Res.">
        <title>Chromosomal-level genome assembly of the orchid tree Bauhinia variegata (Leguminosae; Cercidoideae) supports the allotetraploid origin hypothesis of Bauhinia.</title>
        <authorList>
            <person name="Zhong Y."/>
            <person name="Chen Y."/>
            <person name="Zheng D."/>
            <person name="Pang J."/>
            <person name="Liu Y."/>
            <person name="Luo S."/>
            <person name="Meng S."/>
            <person name="Qian L."/>
            <person name="Wei D."/>
            <person name="Dai S."/>
            <person name="Zhou R."/>
        </authorList>
    </citation>
    <scope>NUCLEOTIDE SEQUENCE [LARGE SCALE GENOMIC DNA]</scope>
    <source>
        <strain evidence="1">BV-YZ2020</strain>
    </source>
</reference>
<keyword evidence="2" id="KW-1185">Reference proteome</keyword>
<name>A0ACB9LSF0_BAUVA</name>
<gene>
    <name evidence="1" type="ORF">L6164_027132</name>
</gene>
<dbReference type="EMBL" id="CM039436">
    <property type="protein sequence ID" value="KAI4314199.1"/>
    <property type="molecule type" value="Genomic_DNA"/>
</dbReference>
<evidence type="ECO:0000313" key="1">
    <source>
        <dbReference type="EMBL" id="KAI4314199.1"/>
    </source>
</evidence>
<evidence type="ECO:0000313" key="2">
    <source>
        <dbReference type="Proteomes" id="UP000828941"/>
    </source>
</evidence>
<proteinExistence type="predicted"/>
<accession>A0ACB9LSF0</accession>
<dbReference type="Proteomes" id="UP000828941">
    <property type="component" value="Chromosome 11"/>
</dbReference>
<protein>
    <submittedName>
        <fullName evidence="1">Uncharacterized protein</fullName>
    </submittedName>
</protein>
<organism evidence="1 2">
    <name type="scientific">Bauhinia variegata</name>
    <name type="common">Purple orchid tree</name>
    <name type="synonym">Phanera variegata</name>
    <dbReference type="NCBI Taxonomy" id="167791"/>
    <lineage>
        <taxon>Eukaryota</taxon>
        <taxon>Viridiplantae</taxon>
        <taxon>Streptophyta</taxon>
        <taxon>Embryophyta</taxon>
        <taxon>Tracheophyta</taxon>
        <taxon>Spermatophyta</taxon>
        <taxon>Magnoliopsida</taxon>
        <taxon>eudicotyledons</taxon>
        <taxon>Gunneridae</taxon>
        <taxon>Pentapetalae</taxon>
        <taxon>rosids</taxon>
        <taxon>fabids</taxon>
        <taxon>Fabales</taxon>
        <taxon>Fabaceae</taxon>
        <taxon>Cercidoideae</taxon>
        <taxon>Cercideae</taxon>
        <taxon>Bauhiniinae</taxon>
        <taxon>Bauhinia</taxon>
    </lineage>
</organism>
<comment type="caution">
    <text evidence="1">The sequence shown here is derived from an EMBL/GenBank/DDBJ whole genome shotgun (WGS) entry which is preliminary data.</text>
</comment>
<sequence>MGKTPGKWIKSLLSGKKSSKSNLSKKSDFSDVSVSAPTVNSSLITAPISGANLTKEAFLDIVSGPSNDNVILSAGDEEANVQAVVNFCSQDDIEKIKLTEAAIKVQASLRGNLARREFQMLKAITQLQSLIRAHLVRRQAVSTLYCVKGIVKFQALARGYKVRCSKIGLAGNKYSNSIRVVATTQVEKLSESVFVRKLLVSLSSSVPLHLKYDPGEPNSAWKWLDCWTRSHFWAPLPESKLVSDEKKSSCQTVEKDKGKAKRNARKVSKVKVENGSFSDSNKYKRHLEKVSSHTLQPAQENLQKEIEKHNFKRTSVQNVSDRYEVSSEKIKHITGKVSGNSIFDVAEQDPSASAEKKKDVAGSKSKKSDIEKSLGKQAENENDNELHDNPMANLQTGLNNGSGEGIKGTAEDFNSGDNCVSDVKTKSSLRRASLPGKFDDQDNGVHNSPKLPSYMAPTESAKAKLRAQGSPKCANFLIEKK</sequence>